<name>A0ABW3G8X1_9NOCA</name>
<dbReference type="PANTHER" id="PTHR15020:SF50">
    <property type="entry name" value="UPF0659 PROTEIN YMR090W"/>
    <property type="match status" value="1"/>
</dbReference>
<organism evidence="2 3">
    <name type="scientific">Williamsia deligens</name>
    <dbReference type="NCBI Taxonomy" id="321325"/>
    <lineage>
        <taxon>Bacteria</taxon>
        <taxon>Bacillati</taxon>
        <taxon>Actinomycetota</taxon>
        <taxon>Actinomycetes</taxon>
        <taxon>Mycobacteriales</taxon>
        <taxon>Nocardiaceae</taxon>
        <taxon>Williamsia</taxon>
    </lineage>
</organism>
<feature type="domain" description="NAD(P)-binding" evidence="1">
    <location>
        <begin position="8"/>
        <end position="195"/>
    </location>
</feature>
<evidence type="ECO:0000313" key="3">
    <source>
        <dbReference type="Proteomes" id="UP001597068"/>
    </source>
</evidence>
<sequence length="218" mass="22494">MSRIAIIGGHGKIALQAAQLLTDAGHQVSSVIRNPDQSDDITARGATPIVLDIEKASTEDIVEALGEHDAIVFSAGAGGGNPERTYAVDRDAAMRSIDAASAASVSRFVLVSYFGASTDHGVDPDDSFYAYAEAKGDADQYLRASDLQWTIVAPSSLADGDATGTITTREQGAEQGTKVARADVAAVIAAVIDTPDTVGRMIEFTGGDTPIADALARG</sequence>
<dbReference type="InterPro" id="IPR036291">
    <property type="entry name" value="NAD(P)-bd_dom_sf"/>
</dbReference>
<proteinExistence type="predicted"/>
<dbReference type="Gene3D" id="3.40.50.720">
    <property type="entry name" value="NAD(P)-binding Rossmann-like Domain"/>
    <property type="match status" value="1"/>
</dbReference>
<evidence type="ECO:0000313" key="2">
    <source>
        <dbReference type="EMBL" id="MFD0926543.1"/>
    </source>
</evidence>
<dbReference type="Proteomes" id="UP001597068">
    <property type="component" value="Unassembled WGS sequence"/>
</dbReference>
<comment type="caution">
    <text evidence="2">The sequence shown here is derived from an EMBL/GenBank/DDBJ whole genome shotgun (WGS) entry which is preliminary data.</text>
</comment>
<protein>
    <submittedName>
        <fullName evidence="2">SDR family oxidoreductase</fullName>
    </submittedName>
</protein>
<evidence type="ECO:0000259" key="1">
    <source>
        <dbReference type="Pfam" id="PF13460"/>
    </source>
</evidence>
<dbReference type="Pfam" id="PF13460">
    <property type="entry name" value="NAD_binding_10"/>
    <property type="match status" value="1"/>
</dbReference>
<dbReference type="InterPro" id="IPR016040">
    <property type="entry name" value="NAD(P)-bd_dom"/>
</dbReference>
<dbReference type="SUPFAM" id="SSF51735">
    <property type="entry name" value="NAD(P)-binding Rossmann-fold domains"/>
    <property type="match status" value="1"/>
</dbReference>
<keyword evidence="3" id="KW-1185">Reference proteome</keyword>
<gene>
    <name evidence="2" type="ORF">ACFQ04_12435</name>
</gene>
<dbReference type="CDD" id="cd05243">
    <property type="entry name" value="SDR_a5"/>
    <property type="match status" value="1"/>
</dbReference>
<dbReference type="EMBL" id="JBHTIL010000001">
    <property type="protein sequence ID" value="MFD0926543.1"/>
    <property type="molecule type" value="Genomic_DNA"/>
</dbReference>
<dbReference type="PANTHER" id="PTHR15020">
    <property type="entry name" value="FLAVIN REDUCTASE-RELATED"/>
    <property type="match status" value="1"/>
</dbReference>
<accession>A0ABW3G8X1</accession>
<reference evidence="3" key="1">
    <citation type="journal article" date="2019" name="Int. J. Syst. Evol. Microbiol.">
        <title>The Global Catalogue of Microorganisms (GCM) 10K type strain sequencing project: providing services to taxonomists for standard genome sequencing and annotation.</title>
        <authorList>
            <consortium name="The Broad Institute Genomics Platform"/>
            <consortium name="The Broad Institute Genome Sequencing Center for Infectious Disease"/>
            <person name="Wu L."/>
            <person name="Ma J."/>
        </authorList>
    </citation>
    <scope>NUCLEOTIDE SEQUENCE [LARGE SCALE GENOMIC DNA]</scope>
    <source>
        <strain evidence="3">CCUG 50873</strain>
    </source>
</reference>
<dbReference type="RefSeq" id="WP_253645588.1">
    <property type="nucleotide sequence ID" value="NZ_BAAAMO010000002.1"/>
</dbReference>